<keyword evidence="12" id="KW-1185">Reference proteome</keyword>
<dbReference type="InterPro" id="IPR056789">
    <property type="entry name" value="LRR_R13L1-DRL21"/>
</dbReference>
<evidence type="ECO:0000259" key="8">
    <source>
        <dbReference type="Pfam" id="PF18052"/>
    </source>
</evidence>
<protein>
    <recommendedName>
        <fullName evidence="13">NB-ARC domain-containing protein</fullName>
    </recommendedName>
</protein>
<feature type="non-terminal residue" evidence="11">
    <location>
        <position position="1"/>
    </location>
</feature>
<dbReference type="CDD" id="cd14798">
    <property type="entry name" value="RX-CC_like"/>
    <property type="match status" value="1"/>
</dbReference>
<evidence type="ECO:0008006" key="13">
    <source>
        <dbReference type="Google" id="ProtNLM"/>
    </source>
</evidence>
<keyword evidence="5" id="KW-0611">Plant defense</keyword>
<dbReference type="InterPro" id="IPR027417">
    <property type="entry name" value="P-loop_NTPase"/>
</dbReference>
<dbReference type="FunFam" id="1.10.8.430:FF:000003">
    <property type="entry name" value="Probable disease resistance protein At5g66910"/>
    <property type="match status" value="1"/>
</dbReference>
<comment type="similarity">
    <text evidence="1">Belongs to the disease resistance NB-LRR family.</text>
</comment>
<dbReference type="Pfam" id="PF23559">
    <property type="entry name" value="WHD_DRP"/>
    <property type="match status" value="1"/>
</dbReference>
<accession>A0A5J9T1H2</accession>
<name>A0A5J9T1H2_9POAL</name>
<dbReference type="InterPro" id="IPR002182">
    <property type="entry name" value="NB-ARC"/>
</dbReference>
<dbReference type="Pfam" id="PF25019">
    <property type="entry name" value="LRR_R13L1-DRL21"/>
    <property type="match status" value="1"/>
</dbReference>
<dbReference type="Gene3D" id="3.40.50.300">
    <property type="entry name" value="P-loop containing nucleotide triphosphate hydrolases"/>
    <property type="match status" value="1"/>
</dbReference>
<dbReference type="InterPro" id="IPR041118">
    <property type="entry name" value="Rx_N"/>
</dbReference>
<dbReference type="PANTHER" id="PTHR36766:SF64">
    <property type="entry name" value="OS12G0206100 PROTEIN"/>
    <property type="match status" value="1"/>
</dbReference>
<dbReference type="InterPro" id="IPR036388">
    <property type="entry name" value="WH-like_DNA-bd_sf"/>
</dbReference>
<dbReference type="Pfam" id="PF18052">
    <property type="entry name" value="Rx_N"/>
    <property type="match status" value="1"/>
</dbReference>
<evidence type="ECO:0000256" key="4">
    <source>
        <dbReference type="ARBA" id="ARBA00022741"/>
    </source>
</evidence>
<dbReference type="PRINTS" id="PR00364">
    <property type="entry name" value="DISEASERSIST"/>
</dbReference>
<reference evidence="11 12" key="1">
    <citation type="journal article" date="2019" name="Sci. Rep.">
        <title>A high-quality genome of Eragrostis curvula grass provides insights into Poaceae evolution and supports new strategies to enhance forage quality.</title>
        <authorList>
            <person name="Carballo J."/>
            <person name="Santos B.A.C.M."/>
            <person name="Zappacosta D."/>
            <person name="Garbus I."/>
            <person name="Selva J.P."/>
            <person name="Gallo C.A."/>
            <person name="Diaz A."/>
            <person name="Albertini E."/>
            <person name="Caccamo M."/>
            <person name="Echenique V."/>
        </authorList>
    </citation>
    <scope>NUCLEOTIDE SEQUENCE [LARGE SCALE GENOMIC DNA]</scope>
    <source>
        <strain evidence="12">cv. Victoria</strain>
        <tissue evidence="11">Leaf</tissue>
    </source>
</reference>
<dbReference type="Gramene" id="TVU05132">
    <property type="protein sequence ID" value="TVU05132"/>
    <property type="gene ID" value="EJB05_48284"/>
</dbReference>
<comment type="caution">
    <text evidence="11">The sequence shown here is derived from an EMBL/GenBank/DDBJ whole genome shotgun (WGS) entry which is preliminary data.</text>
</comment>
<evidence type="ECO:0000313" key="12">
    <source>
        <dbReference type="Proteomes" id="UP000324897"/>
    </source>
</evidence>
<evidence type="ECO:0000256" key="1">
    <source>
        <dbReference type="ARBA" id="ARBA00008894"/>
    </source>
</evidence>
<evidence type="ECO:0000256" key="5">
    <source>
        <dbReference type="ARBA" id="ARBA00022821"/>
    </source>
</evidence>
<keyword evidence="4" id="KW-0547">Nucleotide-binding</keyword>
<dbReference type="GO" id="GO:0042742">
    <property type="term" value="P:defense response to bacterium"/>
    <property type="evidence" value="ECO:0007669"/>
    <property type="project" value="UniProtKB-ARBA"/>
</dbReference>
<feature type="domain" description="R13L1/DRL21-like LRR repeat region" evidence="10">
    <location>
        <begin position="684"/>
        <end position="812"/>
    </location>
</feature>
<keyword evidence="3" id="KW-0677">Repeat</keyword>
<evidence type="ECO:0000313" key="11">
    <source>
        <dbReference type="EMBL" id="TVU05132.1"/>
    </source>
</evidence>
<dbReference type="Gene3D" id="3.80.10.10">
    <property type="entry name" value="Ribonuclease Inhibitor"/>
    <property type="match status" value="4"/>
</dbReference>
<evidence type="ECO:0000259" key="10">
    <source>
        <dbReference type="Pfam" id="PF25019"/>
    </source>
</evidence>
<dbReference type="GO" id="GO:0009626">
    <property type="term" value="P:plant-type hypersensitive response"/>
    <property type="evidence" value="ECO:0007669"/>
    <property type="project" value="UniProtKB-ARBA"/>
</dbReference>
<dbReference type="GO" id="GO:0002758">
    <property type="term" value="P:innate immune response-activating signaling pathway"/>
    <property type="evidence" value="ECO:0007669"/>
    <property type="project" value="UniProtKB-ARBA"/>
</dbReference>
<dbReference type="InterPro" id="IPR042197">
    <property type="entry name" value="Apaf_helical"/>
</dbReference>
<feature type="domain" description="Disease resistance N-terminal" evidence="8">
    <location>
        <begin position="10"/>
        <end position="91"/>
    </location>
</feature>
<gene>
    <name evidence="11" type="ORF">EJB05_48284</name>
</gene>
<dbReference type="Proteomes" id="UP000324897">
    <property type="component" value="Unassembled WGS sequence"/>
</dbReference>
<dbReference type="InterPro" id="IPR058922">
    <property type="entry name" value="WHD_DRP"/>
</dbReference>
<dbReference type="GO" id="GO:0043531">
    <property type="term" value="F:ADP binding"/>
    <property type="evidence" value="ECO:0007669"/>
    <property type="project" value="InterPro"/>
</dbReference>
<keyword evidence="6" id="KW-0067">ATP-binding</keyword>
<dbReference type="SUPFAM" id="SSF52540">
    <property type="entry name" value="P-loop containing nucleoside triphosphate hydrolases"/>
    <property type="match status" value="1"/>
</dbReference>
<dbReference type="InterPro" id="IPR038005">
    <property type="entry name" value="RX-like_CC"/>
</dbReference>
<proteinExistence type="inferred from homology"/>
<dbReference type="EMBL" id="RWGY01000051">
    <property type="protein sequence ID" value="TVU05132.1"/>
    <property type="molecule type" value="Genomic_DNA"/>
</dbReference>
<dbReference type="PANTHER" id="PTHR36766">
    <property type="entry name" value="PLANT BROAD-SPECTRUM MILDEW RESISTANCE PROTEIN RPW8"/>
    <property type="match status" value="1"/>
</dbReference>
<dbReference type="OrthoDB" id="774413at2759"/>
<dbReference type="AlphaFoldDB" id="A0A5J9T1H2"/>
<dbReference type="Pfam" id="PF00931">
    <property type="entry name" value="NB-ARC"/>
    <property type="match status" value="1"/>
</dbReference>
<dbReference type="FunFam" id="1.10.10.10:FF:000322">
    <property type="entry name" value="Probable disease resistance protein At1g63360"/>
    <property type="match status" value="1"/>
</dbReference>
<dbReference type="InterPro" id="IPR032675">
    <property type="entry name" value="LRR_dom_sf"/>
</dbReference>
<evidence type="ECO:0000256" key="6">
    <source>
        <dbReference type="ARBA" id="ARBA00022840"/>
    </source>
</evidence>
<evidence type="ECO:0000256" key="2">
    <source>
        <dbReference type="ARBA" id="ARBA00022614"/>
    </source>
</evidence>
<dbReference type="Gene3D" id="1.10.8.430">
    <property type="entry name" value="Helical domain of apoptotic protease-activating factors"/>
    <property type="match status" value="1"/>
</dbReference>
<feature type="domain" description="NB-ARC" evidence="7">
    <location>
        <begin position="164"/>
        <end position="340"/>
    </location>
</feature>
<evidence type="ECO:0000256" key="3">
    <source>
        <dbReference type="ARBA" id="ARBA00022737"/>
    </source>
</evidence>
<evidence type="ECO:0000259" key="9">
    <source>
        <dbReference type="Pfam" id="PF23559"/>
    </source>
</evidence>
<dbReference type="Gene3D" id="1.10.10.10">
    <property type="entry name" value="Winged helix-like DNA-binding domain superfamily/Winged helix DNA-binding domain"/>
    <property type="match status" value="1"/>
</dbReference>
<dbReference type="Gene3D" id="1.20.5.4130">
    <property type="match status" value="1"/>
</dbReference>
<evidence type="ECO:0000259" key="7">
    <source>
        <dbReference type="Pfam" id="PF00931"/>
    </source>
</evidence>
<dbReference type="SUPFAM" id="SSF52047">
    <property type="entry name" value="RNI-like"/>
    <property type="match status" value="1"/>
</dbReference>
<organism evidence="11 12">
    <name type="scientific">Eragrostis curvula</name>
    <name type="common">weeping love grass</name>
    <dbReference type="NCBI Taxonomy" id="38414"/>
    <lineage>
        <taxon>Eukaryota</taxon>
        <taxon>Viridiplantae</taxon>
        <taxon>Streptophyta</taxon>
        <taxon>Embryophyta</taxon>
        <taxon>Tracheophyta</taxon>
        <taxon>Spermatophyta</taxon>
        <taxon>Magnoliopsida</taxon>
        <taxon>Liliopsida</taxon>
        <taxon>Poales</taxon>
        <taxon>Poaceae</taxon>
        <taxon>PACMAD clade</taxon>
        <taxon>Chloridoideae</taxon>
        <taxon>Eragrostideae</taxon>
        <taxon>Eragrostidinae</taxon>
        <taxon>Eragrostis</taxon>
    </lineage>
</organism>
<dbReference type="GO" id="GO:0005524">
    <property type="term" value="F:ATP binding"/>
    <property type="evidence" value="ECO:0007669"/>
    <property type="project" value="UniProtKB-KW"/>
</dbReference>
<sequence>MAGSLLLPLVGRVAGKVADALVTKATFMWRVNDELEKLERQLLYVQSKLVDAEAQSETDRAVKRWTKNLRVVAYEAEHVLDVFQYEALRRLQVRKVFGCFHIRHTRPLFRCKASRKLKKVLEKINVLVEEMNRFDLNTRSETPQVEYRETHSALDYSAEIIGREEDMEAVVMMLLDQRDEHNVQVLPIIGMGGVGKTTLAKMVYNDKRVRDHFEKRMWHCVSQEKLDTCSILKSILELAKEKKCDLPDRIELLQEQLRQEIGLKRYLLILDDVWNEEQRKWEDDLKPLLCSSIGGSGSRIVVTSRNEKVASIEGTLPPYELKCLNEDDSWKLFSQKAFSNGVQEQADLVTAGKRIVKKCNGLPLGLKTMGGLMSSKQHISEWEDIAKSNLGATASGKDGILSILKLSYMQLPSEMKQCFAFCAVFPKDHEMEKDMLIQLWIANGFIQEDGTGDLEQKGESIFNYLVWRSFLQHVKILKTSRHFHVSKQESDGCKMHLLMHDLAKDVANECATAEELIQGKISIKEARHLKMSSSEGLRQLRQIRKLSKGAISFSTLLTPSTSYNNLMELKLGSSRALWCHCENPSMARSHFTYTAHLRYLDLSWSSIATLPSSVCKLYNLESLRLNNCYWLRYLPEGMTNMRKLRHIYLLGCVNLERMPTKLSLLQNLRTLTTYVVDTKDGCGIDELKDMRQLGNTMELYNLRKVKSGSKINLHEKYSLNELSLYWDRKGSITPRDENVRNDEEVLESLLPHKMLKILEVDGYGGHRIPQWMGDPDMFQCLRELVISNCPRCKDLPIVWLSSSLEHLSLSNMSRLTTICTNVDTCVPIFPKLRRIQLSDLPVLERWAENSAGEPIESVFFPLLEELSIYHCCKLAILSASPVLTHLTCISYSEECSVSMTMPMGYWPSLVRLKVGLLANMMIPPEDQPSQSRRPLENLQSLEVRGDNGFISAFSSSRVCQCFATLEELVISYCSNIVRWPLEELQCLARIRSLHISHCDGLGREGSSSEEILPLPQLKRLLIESCENLEVLPGLPASLEELDISRCRSLVALPSNLGNLAKLRELYVLGCDRLEGLPDGMKDLTSLEALTIEECPGIQEFSQGLLEWIPTLKRLTIWGCPELQRRCGQGGEYVSLVSSIPRRSIPAIAKPVKATDSLGTLHSTGMPHWRV</sequence>
<feature type="domain" description="Disease resistance protein winged helix" evidence="9">
    <location>
        <begin position="424"/>
        <end position="503"/>
    </location>
</feature>
<keyword evidence="2" id="KW-0433">Leucine-rich repeat</keyword>